<dbReference type="RefSeq" id="WP_184669987.1">
    <property type="nucleotide sequence ID" value="NZ_BAABAI010000005.1"/>
</dbReference>
<protein>
    <submittedName>
        <fullName evidence="1">Class 3 adenylate cyclase</fullName>
    </submittedName>
</protein>
<gene>
    <name evidence="1" type="ORF">F4559_003502</name>
</gene>
<dbReference type="EMBL" id="JACHJS010000001">
    <property type="protein sequence ID" value="MBB4966143.1"/>
    <property type="molecule type" value="Genomic_DNA"/>
</dbReference>
<dbReference type="SUPFAM" id="SSF140869">
    <property type="entry name" value="GUN4-like"/>
    <property type="match status" value="1"/>
</dbReference>
<dbReference type="InterPro" id="IPR037215">
    <property type="entry name" value="GUN4-like_sf"/>
</dbReference>
<reference evidence="1 2" key="1">
    <citation type="submission" date="2020-08" db="EMBL/GenBank/DDBJ databases">
        <title>Sequencing the genomes of 1000 actinobacteria strains.</title>
        <authorList>
            <person name="Klenk H.-P."/>
        </authorList>
    </citation>
    <scope>NUCLEOTIDE SEQUENCE [LARGE SCALE GENOMIC DNA]</scope>
    <source>
        <strain evidence="1 2">DSM 45084</strain>
    </source>
</reference>
<keyword evidence="2" id="KW-1185">Reference proteome</keyword>
<name>A0A7W7T404_9PSEU</name>
<dbReference type="InterPro" id="IPR029787">
    <property type="entry name" value="Nucleotide_cyclase"/>
</dbReference>
<evidence type="ECO:0000313" key="1">
    <source>
        <dbReference type="EMBL" id="MBB4966143.1"/>
    </source>
</evidence>
<sequence>MPLVERCVIGVDIEGFSALVERHQLLVQKELDRVLDEAAESTGLPRADWVRQPAGDGELAVLPPDVDLVALVRTFTRELDWRLADHNEDHASARIRLRLAMHTDVVAPGPFGYAGPGLIVLSRLLDAPALRRGLKLAPDEHVVQAVSEPLYRKAVLPQLGGLRPEQFHRTEAVLPGKRFRQDVYLHFPRGGRPAPRAAASPSVLLSLVRTPPAPASASEPVAAPPAPVLQPLPPHVRELVDGVHDALAAGEVGRADRLTTLALLAQANRRSFLRGADAAKLTDTLFAELDGAWSETSGGRWGFGAQRERLAHLVLSGQRPFLDICLALGWRARGDDFIPLYPEFATHADDSGAPFYPTLRDPEHEDGSLWHGEWTATVLATHVRLRDWEG</sequence>
<comment type="caution">
    <text evidence="1">The sequence shown here is derived from an EMBL/GenBank/DDBJ whole genome shotgun (WGS) entry which is preliminary data.</text>
</comment>
<proteinExistence type="predicted"/>
<accession>A0A7W7T404</accession>
<dbReference type="SUPFAM" id="SSF55073">
    <property type="entry name" value="Nucleotide cyclase"/>
    <property type="match status" value="1"/>
</dbReference>
<evidence type="ECO:0000313" key="2">
    <source>
        <dbReference type="Proteomes" id="UP000542674"/>
    </source>
</evidence>
<dbReference type="Proteomes" id="UP000542674">
    <property type="component" value="Unassembled WGS sequence"/>
</dbReference>
<dbReference type="Gene3D" id="3.30.70.1230">
    <property type="entry name" value="Nucleotide cyclase"/>
    <property type="match status" value="1"/>
</dbReference>
<dbReference type="AlphaFoldDB" id="A0A7W7T404"/>
<organism evidence="1 2">
    <name type="scientific">Saccharothrix violaceirubra</name>
    <dbReference type="NCBI Taxonomy" id="413306"/>
    <lineage>
        <taxon>Bacteria</taxon>
        <taxon>Bacillati</taxon>
        <taxon>Actinomycetota</taxon>
        <taxon>Actinomycetes</taxon>
        <taxon>Pseudonocardiales</taxon>
        <taxon>Pseudonocardiaceae</taxon>
        <taxon>Saccharothrix</taxon>
    </lineage>
</organism>